<dbReference type="InterPro" id="IPR041492">
    <property type="entry name" value="HAD_2"/>
</dbReference>
<evidence type="ECO:0000256" key="4">
    <source>
        <dbReference type="ARBA" id="ARBA00022842"/>
    </source>
</evidence>
<dbReference type="SFLD" id="SFLDG01129">
    <property type="entry name" value="C1.5:_HAD__Beta-PGM__Phosphata"/>
    <property type="match status" value="1"/>
</dbReference>
<dbReference type="KEGG" id="rho:RHOM_13020"/>
<reference evidence="5 6" key="1">
    <citation type="journal article" date="2015" name="Genome Announc.">
        <title>Complete genome sequence of the human gut symbiont Roseburia hominis.</title>
        <authorList>
            <person name="Travis A.J."/>
            <person name="Kelly D."/>
            <person name="Flint H.J."/>
            <person name="Aminov R.I."/>
        </authorList>
    </citation>
    <scope>NUCLEOTIDE SEQUENCE [LARGE SCALE GENOMIC DNA]</scope>
    <source>
        <strain evidence="6">DSM 16839 / JCM 17582 / NCIMB 14029 / A2-183</strain>
    </source>
</reference>
<dbReference type="SFLD" id="SFLDS00003">
    <property type="entry name" value="Haloacid_Dehalogenase"/>
    <property type="match status" value="1"/>
</dbReference>
<dbReference type="STRING" id="585394.RHOM_13020"/>
<evidence type="ECO:0008006" key="7">
    <source>
        <dbReference type="Google" id="ProtNLM"/>
    </source>
</evidence>
<evidence type="ECO:0000313" key="6">
    <source>
        <dbReference type="Proteomes" id="UP000008178"/>
    </source>
</evidence>
<sequence>MPKKDEIKWLFFDVGSTLVDESKVYEDRMKRIADLSGLTYEQIYKYAMSFYKENKKGDLEVARQLGVKLPKWESQYERLYTDTKDCLKKLSRIYKIGVIANQSLGTSERLENLGVRKYLDLIIASAEEGVSKPDRCIFEIALERSSCKTENAVMIGDRIDNDIVPAKQLGMKTIWVKQGFGSLWNITDESEKADMEINNLSDVLKYL</sequence>
<dbReference type="EMBL" id="CP003040">
    <property type="protein sequence ID" value="AEN97712.1"/>
    <property type="molecule type" value="Genomic_DNA"/>
</dbReference>
<dbReference type="NCBIfam" id="TIGR01549">
    <property type="entry name" value="HAD-SF-IA-v1"/>
    <property type="match status" value="1"/>
</dbReference>
<dbReference type="RefSeq" id="WP_014080718.1">
    <property type="nucleotide sequence ID" value="NC_015977.1"/>
</dbReference>
<gene>
    <name evidence="5" type="ordered locus">RHOM_13020</name>
</gene>
<dbReference type="InterPro" id="IPR006439">
    <property type="entry name" value="HAD-SF_hydro_IA"/>
</dbReference>
<dbReference type="HOGENOM" id="CLU_045011_8_5_9"/>
<comment type="cofactor">
    <cofactor evidence="1">
        <name>Mg(2+)</name>
        <dbReference type="ChEBI" id="CHEBI:18420"/>
    </cofactor>
</comment>
<dbReference type="InterPro" id="IPR051400">
    <property type="entry name" value="HAD-like_hydrolase"/>
</dbReference>
<dbReference type="SUPFAM" id="SSF56784">
    <property type="entry name" value="HAD-like"/>
    <property type="match status" value="1"/>
</dbReference>
<accession>G2T4A7</accession>
<proteinExistence type="predicted"/>
<evidence type="ECO:0000256" key="2">
    <source>
        <dbReference type="ARBA" id="ARBA00022723"/>
    </source>
</evidence>
<dbReference type="InterPro" id="IPR023214">
    <property type="entry name" value="HAD_sf"/>
</dbReference>
<evidence type="ECO:0000256" key="1">
    <source>
        <dbReference type="ARBA" id="ARBA00001946"/>
    </source>
</evidence>
<organism evidence="5 6">
    <name type="scientific">Roseburia hominis (strain DSM 16839 / JCM 17582 / NCIMB 14029 / A2-183)</name>
    <dbReference type="NCBI Taxonomy" id="585394"/>
    <lineage>
        <taxon>Bacteria</taxon>
        <taxon>Bacillati</taxon>
        <taxon>Bacillota</taxon>
        <taxon>Clostridia</taxon>
        <taxon>Lachnospirales</taxon>
        <taxon>Lachnospiraceae</taxon>
        <taxon>Roseburia</taxon>
    </lineage>
</organism>
<dbReference type="eggNOG" id="COG1011">
    <property type="taxonomic scope" value="Bacteria"/>
</dbReference>
<dbReference type="GO" id="GO:0044281">
    <property type="term" value="P:small molecule metabolic process"/>
    <property type="evidence" value="ECO:0007669"/>
    <property type="project" value="UniProtKB-ARBA"/>
</dbReference>
<keyword evidence="6" id="KW-1185">Reference proteome</keyword>
<dbReference type="GeneID" id="93725161"/>
<dbReference type="Pfam" id="PF13419">
    <property type="entry name" value="HAD_2"/>
    <property type="match status" value="1"/>
</dbReference>
<dbReference type="GO" id="GO:0016791">
    <property type="term" value="F:phosphatase activity"/>
    <property type="evidence" value="ECO:0007669"/>
    <property type="project" value="TreeGrafter"/>
</dbReference>
<evidence type="ECO:0000313" key="5">
    <source>
        <dbReference type="EMBL" id="AEN97712.1"/>
    </source>
</evidence>
<dbReference type="Gene3D" id="1.10.150.520">
    <property type="match status" value="1"/>
</dbReference>
<evidence type="ECO:0000256" key="3">
    <source>
        <dbReference type="ARBA" id="ARBA00022801"/>
    </source>
</evidence>
<keyword evidence="3" id="KW-0378">Hydrolase</keyword>
<keyword evidence="4" id="KW-0460">Magnesium</keyword>
<keyword evidence="2" id="KW-0479">Metal-binding</keyword>
<dbReference type="PANTHER" id="PTHR46470">
    <property type="entry name" value="N-ACYLNEURAMINATE-9-PHOSPHATASE"/>
    <property type="match status" value="1"/>
</dbReference>
<dbReference type="Gene3D" id="3.40.50.1000">
    <property type="entry name" value="HAD superfamily/HAD-like"/>
    <property type="match status" value="1"/>
</dbReference>
<dbReference type="PANTHER" id="PTHR46470:SF2">
    <property type="entry name" value="GLYCERALDEHYDE 3-PHOSPHATE PHOSPHATASE"/>
    <property type="match status" value="1"/>
</dbReference>
<name>G2T4A7_ROSHA</name>
<dbReference type="InterPro" id="IPR036412">
    <property type="entry name" value="HAD-like_sf"/>
</dbReference>
<protein>
    <recommendedName>
        <fullName evidence="7">HAD family hydrolase</fullName>
    </recommendedName>
</protein>
<dbReference type="Proteomes" id="UP000008178">
    <property type="component" value="Chromosome"/>
</dbReference>
<dbReference type="NCBIfam" id="TIGR01509">
    <property type="entry name" value="HAD-SF-IA-v3"/>
    <property type="match status" value="1"/>
</dbReference>
<dbReference type="AlphaFoldDB" id="G2T4A7"/>
<dbReference type="GO" id="GO:0046872">
    <property type="term" value="F:metal ion binding"/>
    <property type="evidence" value="ECO:0007669"/>
    <property type="project" value="UniProtKB-KW"/>
</dbReference>